<accession>A0A369UW03</accession>
<dbReference type="InterPro" id="IPR036709">
    <property type="entry name" value="Autotransporte_beta_dom_sf"/>
</dbReference>
<dbReference type="GO" id="GO:0009279">
    <property type="term" value="C:cell outer membrane"/>
    <property type="evidence" value="ECO:0007669"/>
    <property type="project" value="InterPro"/>
</dbReference>
<dbReference type="SUPFAM" id="SSF103515">
    <property type="entry name" value="Autotransporter"/>
    <property type="match status" value="1"/>
</dbReference>
<evidence type="ECO:0000313" key="3">
    <source>
        <dbReference type="Proteomes" id="UP000253782"/>
    </source>
</evidence>
<proteinExistence type="predicted"/>
<sequence>MDQMAHPETSSLPPNGHVAPPAPHTQMPDMLPEHMADVMQMDDTGERGMLLLDRLERSRSIRGDYASSWEAEAWWGSDINRLWLKTEGEHGREGTQDARAELLWSHAKTTFWDWQLGVRQDFGQGPNRQWAAFGVQGLAPYWFETQATLYLGANGRTAARFEASYDLLFTQRLILTPKLELNLYGKDDARRDMRSGLSDAGAGLRLRYEFSRRLAPYVGVNWTYRRGGGDSLENKHSRDTTWVAGVRIWF</sequence>
<reference evidence="2 3" key="1">
    <citation type="submission" date="2018-07" db="EMBL/GenBank/DDBJ databases">
        <title>Dyella tabacisoli L4-6T, whole genome shotgun sequence.</title>
        <authorList>
            <person name="Zhou X.-K."/>
            <person name="Li W.-J."/>
            <person name="Duan Y.-Q."/>
        </authorList>
    </citation>
    <scope>NUCLEOTIDE SEQUENCE [LARGE SCALE GENOMIC DNA]</scope>
    <source>
        <strain evidence="2 3">L4-6</strain>
    </source>
</reference>
<keyword evidence="3" id="KW-1185">Reference proteome</keyword>
<gene>
    <name evidence="2" type="ORF">DVJ77_03150</name>
</gene>
<dbReference type="AlphaFoldDB" id="A0A369UW03"/>
<feature type="region of interest" description="Disordered" evidence="1">
    <location>
        <begin position="1"/>
        <end position="29"/>
    </location>
</feature>
<dbReference type="Pfam" id="PF05275">
    <property type="entry name" value="CopB"/>
    <property type="match status" value="1"/>
</dbReference>
<dbReference type="InterPro" id="IPR007939">
    <property type="entry name" value="Cu-R_B_prcur"/>
</dbReference>
<dbReference type="Proteomes" id="UP000253782">
    <property type="component" value="Unassembled WGS sequence"/>
</dbReference>
<evidence type="ECO:0000256" key="1">
    <source>
        <dbReference type="SAM" id="MobiDB-lite"/>
    </source>
</evidence>
<dbReference type="GO" id="GO:0006878">
    <property type="term" value="P:intracellular copper ion homeostasis"/>
    <property type="evidence" value="ECO:0007669"/>
    <property type="project" value="InterPro"/>
</dbReference>
<evidence type="ECO:0000313" key="2">
    <source>
        <dbReference type="EMBL" id="RDD83770.1"/>
    </source>
</evidence>
<dbReference type="EMBL" id="QQAH01000001">
    <property type="protein sequence ID" value="RDD83770.1"/>
    <property type="molecule type" value="Genomic_DNA"/>
</dbReference>
<name>A0A369UW03_9GAMM</name>
<comment type="caution">
    <text evidence="2">The sequence shown here is derived from an EMBL/GenBank/DDBJ whole genome shotgun (WGS) entry which is preliminary data.</text>
</comment>
<dbReference type="GO" id="GO:0005507">
    <property type="term" value="F:copper ion binding"/>
    <property type="evidence" value="ECO:0007669"/>
    <property type="project" value="InterPro"/>
</dbReference>
<protein>
    <submittedName>
        <fullName evidence="2">Copper resistance protein B</fullName>
    </submittedName>
</protein>
<dbReference type="OrthoDB" id="9778934at2"/>
<organism evidence="2 3">
    <name type="scientific">Dyella tabacisoli</name>
    <dbReference type="NCBI Taxonomy" id="2282381"/>
    <lineage>
        <taxon>Bacteria</taxon>
        <taxon>Pseudomonadati</taxon>
        <taxon>Pseudomonadota</taxon>
        <taxon>Gammaproteobacteria</taxon>
        <taxon>Lysobacterales</taxon>
        <taxon>Rhodanobacteraceae</taxon>
        <taxon>Dyella</taxon>
    </lineage>
</organism>